<organism evidence="1 2">
    <name type="scientific">Pseudonocardia sulfidoxydans NBRC 16205</name>
    <dbReference type="NCBI Taxonomy" id="1223511"/>
    <lineage>
        <taxon>Bacteria</taxon>
        <taxon>Bacillati</taxon>
        <taxon>Actinomycetota</taxon>
        <taxon>Actinomycetes</taxon>
        <taxon>Pseudonocardiales</taxon>
        <taxon>Pseudonocardiaceae</taxon>
        <taxon>Pseudonocardia</taxon>
    </lineage>
</organism>
<dbReference type="Gene3D" id="3.40.830.10">
    <property type="entry name" value="LigB-like"/>
    <property type="match status" value="1"/>
</dbReference>
<evidence type="ECO:0000313" key="2">
    <source>
        <dbReference type="Proteomes" id="UP000321685"/>
    </source>
</evidence>
<gene>
    <name evidence="1" type="ORF">PSU4_51810</name>
</gene>
<name>A0A511DPD7_9PSEU</name>
<keyword evidence="2" id="KW-1185">Reference proteome</keyword>
<protein>
    <submittedName>
        <fullName evidence="1">Uncharacterized protein</fullName>
    </submittedName>
</protein>
<comment type="caution">
    <text evidence="1">The sequence shown here is derived from an EMBL/GenBank/DDBJ whole genome shotgun (WGS) entry which is preliminary data.</text>
</comment>
<dbReference type="SUPFAM" id="SSF53213">
    <property type="entry name" value="LigB-like"/>
    <property type="match status" value="1"/>
</dbReference>
<accession>A0A511DPD7</accession>
<proteinExistence type="predicted"/>
<reference evidence="1 2" key="1">
    <citation type="submission" date="2019-07" db="EMBL/GenBank/DDBJ databases">
        <title>Whole genome shotgun sequence of Pseudonocardia sulfidoxydans NBRC 16205.</title>
        <authorList>
            <person name="Hosoyama A."/>
            <person name="Uohara A."/>
            <person name="Ohji S."/>
            <person name="Ichikawa N."/>
        </authorList>
    </citation>
    <scope>NUCLEOTIDE SEQUENCE [LARGE SCALE GENOMIC DNA]</scope>
    <source>
        <strain evidence="1 2">NBRC 16205</strain>
    </source>
</reference>
<dbReference type="OrthoDB" id="4543339at2"/>
<dbReference type="AlphaFoldDB" id="A0A511DPD7"/>
<evidence type="ECO:0000313" key="1">
    <source>
        <dbReference type="EMBL" id="GEL26227.1"/>
    </source>
</evidence>
<sequence length="242" mass="24069">MISAVAVLPQPPLLVPELAGAAAAETADVRDAVRDAAAGLAARASRWIAVGADAGGRRTVAPGAVGTFVGFGVDVRVALDTSARVEATADRDLPLPLLVAGWAAASTGTAVAIRGELVAPDLPTADCLALGRALAAEPAAADDAVGLLVVGDGAATHTEKAPGHLDPRAAPFDATVAAALATADTDALAALDPGLADQLWVAGRAPWQVLAGAAAGGRWDAELLCSAAPFGVAYHVAFWTRR</sequence>
<dbReference type="RefSeq" id="WP_147113830.1">
    <property type="nucleotide sequence ID" value="NZ_BJVJ01000080.1"/>
</dbReference>
<dbReference type="EMBL" id="BJVJ01000080">
    <property type="protein sequence ID" value="GEL26227.1"/>
    <property type="molecule type" value="Genomic_DNA"/>
</dbReference>
<dbReference type="Proteomes" id="UP000321685">
    <property type="component" value="Unassembled WGS sequence"/>
</dbReference>